<evidence type="ECO:0000256" key="2">
    <source>
        <dbReference type="ARBA" id="ARBA00022475"/>
    </source>
</evidence>
<proteinExistence type="inferred from homology"/>
<gene>
    <name evidence="8" type="primary">divIB</name>
    <name evidence="10" type="ORF">RWD45_05175</name>
</gene>
<comment type="function">
    <text evidence="8">Cell division protein that may be involved in stabilizing or promoting the assembly of the division complex.</text>
</comment>
<dbReference type="InterPro" id="IPR013685">
    <property type="entry name" value="POTRA_FtsQ_type"/>
</dbReference>
<evidence type="ECO:0000256" key="8">
    <source>
        <dbReference type="HAMAP-Rule" id="MF_00912"/>
    </source>
</evidence>
<feature type="domain" description="POTRA" evidence="9">
    <location>
        <begin position="50"/>
        <end position="118"/>
    </location>
</feature>
<dbReference type="Pfam" id="PF03799">
    <property type="entry name" value="FtsQ_DivIB_C"/>
    <property type="match status" value="1"/>
</dbReference>
<evidence type="ECO:0000313" key="10">
    <source>
        <dbReference type="EMBL" id="MDY0408107.1"/>
    </source>
</evidence>
<keyword evidence="6 8" id="KW-0472">Membrane</keyword>
<dbReference type="PANTHER" id="PTHR37820:SF1">
    <property type="entry name" value="CELL DIVISION PROTEIN FTSQ"/>
    <property type="match status" value="1"/>
</dbReference>
<keyword evidence="4 8" id="KW-0812">Transmembrane</keyword>
<evidence type="ECO:0000256" key="6">
    <source>
        <dbReference type="ARBA" id="ARBA00023136"/>
    </source>
</evidence>
<dbReference type="PROSITE" id="PS51779">
    <property type="entry name" value="POTRA"/>
    <property type="match status" value="1"/>
</dbReference>
<dbReference type="PANTHER" id="PTHR37820">
    <property type="entry name" value="CELL DIVISION PROTEIN DIVIB"/>
    <property type="match status" value="1"/>
</dbReference>
<evidence type="ECO:0000256" key="7">
    <source>
        <dbReference type="ARBA" id="ARBA00023306"/>
    </source>
</evidence>
<feature type="transmembrane region" description="Helical" evidence="8">
    <location>
        <begin position="28"/>
        <end position="45"/>
    </location>
</feature>
<dbReference type="InterPro" id="IPR005548">
    <property type="entry name" value="Cell_div_FtsQ/DivIB_C"/>
</dbReference>
<evidence type="ECO:0000256" key="3">
    <source>
        <dbReference type="ARBA" id="ARBA00022618"/>
    </source>
</evidence>
<keyword evidence="2 8" id="KW-1003">Cell membrane</keyword>
<reference evidence="10 11" key="1">
    <citation type="submission" date="2023-10" db="EMBL/GenBank/DDBJ databases">
        <title>Virgibacillus soli CC-YMP-6 genome.</title>
        <authorList>
            <person name="Miliotis G."/>
            <person name="Sengupta P."/>
            <person name="Hameed A."/>
            <person name="Chuvochina M."/>
            <person name="Mcdonagh F."/>
            <person name="Simpson A.C."/>
            <person name="Singh N.K."/>
            <person name="Rekha P.D."/>
            <person name="Raman K."/>
            <person name="Hugenholtz P."/>
            <person name="Venkateswaran K."/>
        </authorList>
    </citation>
    <scope>NUCLEOTIDE SEQUENCE [LARGE SCALE GENOMIC DNA]</scope>
    <source>
        <strain evidence="10 11">CC-YMP-6</strain>
    </source>
</reference>
<keyword evidence="11" id="KW-1185">Reference proteome</keyword>
<name>A0ABU5CP19_9BACI</name>
<evidence type="ECO:0000313" key="11">
    <source>
        <dbReference type="Proteomes" id="UP001275315"/>
    </source>
</evidence>
<comment type="subcellular location">
    <subcellularLocation>
        <location evidence="8">Cell membrane</location>
        <topology evidence="8">Single-pass type II membrane protein</topology>
    </subcellularLocation>
    <subcellularLocation>
        <location evidence="1">Membrane</location>
    </subcellularLocation>
    <text evidence="8">Localizes to the division septum.</text>
</comment>
<protein>
    <recommendedName>
        <fullName evidence="8">Cell division protein DivIB</fullName>
    </recommendedName>
</protein>
<accession>A0ABU5CP19</accession>
<dbReference type="Pfam" id="PF08478">
    <property type="entry name" value="POTRA_1"/>
    <property type="match status" value="1"/>
</dbReference>
<comment type="similarity">
    <text evidence="8">Belongs to the FtsQ/DivIB family. DivIB subfamily.</text>
</comment>
<keyword evidence="5 8" id="KW-1133">Transmembrane helix</keyword>
<dbReference type="HAMAP" id="MF_00912">
    <property type="entry name" value="DivIB"/>
    <property type="match status" value="1"/>
</dbReference>
<dbReference type="InterPro" id="IPR050487">
    <property type="entry name" value="FtsQ_DivIB"/>
</dbReference>
<dbReference type="RefSeq" id="WP_320378867.1">
    <property type="nucleotide sequence ID" value="NZ_JAWDIQ010000001.1"/>
</dbReference>
<dbReference type="InterPro" id="IPR034746">
    <property type="entry name" value="POTRA"/>
</dbReference>
<evidence type="ECO:0000256" key="1">
    <source>
        <dbReference type="ARBA" id="ARBA00004370"/>
    </source>
</evidence>
<comment type="caution">
    <text evidence="10">The sequence shown here is derived from an EMBL/GenBank/DDBJ whole genome shotgun (WGS) entry which is preliminary data.</text>
</comment>
<dbReference type="Gene3D" id="3.10.20.310">
    <property type="entry name" value="membrane protein fhac"/>
    <property type="match status" value="1"/>
</dbReference>
<organism evidence="10 11">
    <name type="scientific">Paracerasibacillus soli</name>
    <dbReference type="NCBI Taxonomy" id="480284"/>
    <lineage>
        <taxon>Bacteria</taxon>
        <taxon>Bacillati</taxon>
        <taxon>Bacillota</taxon>
        <taxon>Bacilli</taxon>
        <taxon>Bacillales</taxon>
        <taxon>Bacillaceae</taxon>
        <taxon>Paracerasibacillus</taxon>
    </lineage>
</organism>
<evidence type="ECO:0000256" key="4">
    <source>
        <dbReference type="ARBA" id="ARBA00022692"/>
    </source>
</evidence>
<dbReference type="EMBL" id="JAWDIQ010000001">
    <property type="protein sequence ID" value="MDY0408107.1"/>
    <property type="molecule type" value="Genomic_DNA"/>
</dbReference>
<evidence type="ECO:0000259" key="9">
    <source>
        <dbReference type="PROSITE" id="PS51779"/>
    </source>
</evidence>
<dbReference type="Gene3D" id="3.40.50.10960">
    <property type="match status" value="1"/>
</dbReference>
<keyword evidence="7 8" id="KW-0131">Cell cycle</keyword>
<dbReference type="InterPro" id="IPR026580">
    <property type="entry name" value="DivIB"/>
</dbReference>
<sequence length="227" mass="26217">MEKKNVVSIEDRIPKLKQARKKKANRRLILYLSIFFFLITIIVYLQSPLSHVKTIVINGNIILDDAEIMNESGLIKNTSIWTINKEKMKTVLEKDPIIQSANVKRKLPWTVEITVKEQRLIGFIKQKNDYYPLLANGSVLKDRNQSIPKGEAPILFSFTEQEQIQKISDELHKLPHDIINLISEIHWEPTKTNKNKIILYMNDGYTVSGQCGTSRIRCSCIRQSLVN</sequence>
<dbReference type="Proteomes" id="UP001275315">
    <property type="component" value="Unassembled WGS sequence"/>
</dbReference>
<evidence type="ECO:0000256" key="5">
    <source>
        <dbReference type="ARBA" id="ARBA00022989"/>
    </source>
</evidence>
<keyword evidence="3 8" id="KW-0132">Cell division</keyword>